<dbReference type="Gene3D" id="1.20.140.150">
    <property type="match status" value="1"/>
</dbReference>
<evidence type="ECO:0008006" key="14">
    <source>
        <dbReference type="Google" id="ProtNLM"/>
    </source>
</evidence>
<feature type="transmembrane region" description="Helical" evidence="11">
    <location>
        <begin position="123"/>
        <end position="146"/>
    </location>
</feature>
<reference evidence="12" key="1">
    <citation type="submission" date="2025-08" db="UniProtKB">
        <authorList>
            <consortium name="Ensembl"/>
        </authorList>
    </citation>
    <scope>IDENTIFICATION</scope>
</reference>
<dbReference type="Pfam" id="PF00822">
    <property type="entry name" value="PMP22_Claudin"/>
    <property type="match status" value="1"/>
</dbReference>
<protein>
    <recommendedName>
        <fullName evidence="14">Claudin</fullName>
    </recommendedName>
</protein>
<comment type="subcellular location">
    <subcellularLocation>
        <location evidence="1">Cell junction</location>
        <location evidence="1">Tight junction</location>
    </subcellularLocation>
    <subcellularLocation>
        <location evidence="2">Cell membrane</location>
        <topology evidence="2">Multi-pass membrane protein</topology>
    </subcellularLocation>
</comment>
<evidence type="ECO:0000256" key="3">
    <source>
        <dbReference type="ARBA" id="ARBA00008295"/>
    </source>
</evidence>
<sequence>RRNPTRDLGPAMGTLSLASGLVVAPMGWVLLLAATATPRWRELPQRPGYPRDVSFSDGLWESCVEVLAQPGPACRSFPEDAARFWPVLVLRAATVGSLLLGAVAYALAMLGARWWAPPPRRNLVASAGLLLMLAGAVYLGAASYVAHRVLQDLASPQTPPADRFHLGTCLYLGWGGGGAEVLAGLCLATNFCRKSGFVAGPGEPCNPSRAELPDHNLPAEPTPPYVPPQPRPRPRLTTTCSLTCTISSPGRMRPPCAARAWGRGRAGSVQEVSQLGKPGAGGTGWREGGG</sequence>
<keyword evidence="13" id="KW-1185">Reference proteome</keyword>
<evidence type="ECO:0000256" key="1">
    <source>
        <dbReference type="ARBA" id="ARBA00004435"/>
    </source>
</evidence>
<evidence type="ECO:0000256" key="4">
    <source>
        <dbReference type="ARBA" id="ARBA00022427"/>
    </source>
</evidence>
<keyword evidence="4" id="KW-0796">Tight junction</keyword>
<evidence type="ECO:0000256" key="5">
    <source>
        <dbReference type="ARBA" id="ARBA00022475"/>
    </source>
</evidence>
<organism evidence="12 13">
    <name type="scientific">Anser brachyrhynchus</name>
    <name type="common">Pink-footed goose</name>
    <dbReference type="NCBI Taxonomy" id="132585"/>
    <lineage>
        <taxon>Eukaryota</taxon>
        <taxon>Metazoa</taxon>
        <taxon>Chordata</taxon>
        <taxon>Craniata</taxon>
        <taxon>Vertebrata</taxon>
        <taxon>Euteleostomi</taxon>
        <taxon>Archelosauria</taxon>
        <taxon>Archosauria</taxon>
        <taxon>Dinosauria</taxon>
        <taxon>Saurischia</taxon>
        <taxon>Theropoda</taxon>
        <taxon>Coelurosauria</taxon>
        <taxon>Aves</taxon>
        <taxon>Neognathae</taxon>
        <taxon>Galloanserae</taxon>
        <taxon>Anseriformes</taxon>
        <taxon>Anatidae</taxon>
        <taxon>Anserinae</taxon>
        <taxon>Anser</taxon>
    </lineage>
</organism>
<evidence type="ECO:0000256" key="8">
    <source>
        <dbReference type="ARBA" id="ARBA00022989"/>
    </source>
</evidence>
<evidence type="ECO:0000256" key="2">
    <source>
        <dbReference type="ARBA" id="ARBA00004651"/>
    </source>
</evidence>
<dbReference type="InterPro" id="IPR006187">
    <property type="entry name" value="Claudin"/>
</dbReference>
<reference evidence="12" key="2">
    <citation type="submission" date="2025-09" db="UniProtKB">
        <authorList>
            <consortium name="Ensembl"/>
        </authorList>
    </citation>
    <scope>IDENTIFICATION</scope>
</reference>
<evidence type="ECO:0000256" key="9">
    <source>
        <dbReference type="ARBA" id="ARBA00023136"/>
    </source>
</evidence>
<name>A0A8B9ICG3_9AVES</name>
<keyword evidence="9 11" id="KW-0472">Membrane</keyword>
<feature type="compositionally biased region" description="Gly residues" evidence="10">
    <location>
        <begin position="278"/>
        <end position="290"/>
    </location>
</feature>
<keyword evidence="7" id="KW-0965">Cell junction</keyword>
<proteinExistence type="inferred from homology"/>
<evidence type="ECO:0000313" key="12">
    <source>
        <dbReference type="Ensembl" id="ENSABRP00000025378.1"/>
    </source>
</evidence>
<feature type="region of interest" description="Disordered" evidence="10">
    <location>
        <begin position="258"/>
        <end position="290"/>
    </location>
</feature>
<keyword evidence="6 11" id="KW-0812">Transmembrane</keyword>
<accession>A0A8B9ICG3</accession>
<feature type="compositionally biased region" description="Low complexity" evidence="10">
    <location>
        <begin position="258"/>
        <end position="267"/>
    </location>
</feature>
<evidence type="ECO:0000256" key="7">
    <source>
        <dbReference type="ARBA" id="ARBA00022949"/>
    </source>
</evidence>
<dbReference type="GO" id="GO:0005886">
    <property type="term" value="C:plasma membrane"/>
    <property type="evidence" value="ECO:0007669"/>
    <property type="project" value="UniProtKB-SubCell"/>
</dbReference>
<dbReference type="AlphaFoldDB" id="A0A8B9ICG3"/>
<comment type="similarity">
    <text evidence="3">Belongs to the claudin family.</text>
</comment>
<evidence type="ECO:0000256" key="6">
    <source>
        <dbReference type="ARBA" id="ARBA00022692"/>
    </source>
</evidence>
<evidence type="ECO:0000256" key="11">
    <source>
        <dbReference type="SAM" id="Phobius"/>
    </source>
</evidence>
<keyword evidence="8 11" id="KW-1133">Transmembrane helix</keyword>
<feature type="compositionally biased region" description="Pro residues" evidence="10">
    <location>
        <begin position="220"/>
        <end position="231"/>
    </location>
</feature>
<keyword evidence="5" id="KW-1003">Cell membrane</keyword>
<feature type="transmembrane region" description="Helical" evidence="11">
    <location>
        <begin position="12"/>
        <end position="34"/>
    </location>
</feature>
<dbReference type="Proteomes" id="UP000694426">
    <property type="component" value="Unplaced"/>
</dbReference>
<feature type="region of interest" description="Disordered" evidence="10">
    <location>
        <begin position="208"/>
        <end position="234"/>
    </location>
</feature>
<evidence type="ECO:0000256" key="10">
    <source>
        <dbReference type="SAM" id="MobiDB-lite"/>
    </source>
</evidence>
<dbReference type="PANTHER" id="PTHR12002">
    <property type="entry name" value="CLAUDIN"/>
    <property type="match status" value="1"/>
</dbReference>
<dbReference type="InterPro" id="IPR004031">
    <property type="entry name" value="PMP22/EMP/MP20/Claudin"/>
</dbReference>
<dbReference type="GO" id="GO:0005198">
    <property type="term" value="F:structural molecule activity"/>
    <property type="evidence" value="ECO:0007669"/>
    <property type="project" value="InterPro"/>
</dbReference>
<feature type="transmembrane region" description="Helical" evidence="11">
    <location>
        <begin position="88"/>
        <end position="111"/>
    </location>
</feature>
<evidence type="ECO:0000313" key="13">
    <source>
        <dbReference type="Proteomes" id="UP000694426"/>
    </source>
</evidence>
<dbReference type="GeneTree" id="ENSGT00960000192694"/>
<dbReference type="Ensembl" id="ENSABRT00000035545.1">
    <property type="protein sequence ID" value="ENSABRP00000025378.1"/>
    <property type="gene ID" value="ENSABRG00000021288.1"/>
</dbReference>
<dbReference type="PRINTS" id="PR01077">
    <property type="entry name" value="CLAUDIN"/>
</dbReference>
<dbReference type="GO" id="GO:0005923">
    <property type="term" value="C:bicellular tight junction"/>
    <property type="evidence" value="ECO:0007669"/>
    <property type="project" value="UniProtKB-SubCell"/>
</dbReference>